<protein>
    <submittedName>
        <fullName evidence="1">Uncharacterized protein</fullName>
    </submittedName>
</protein>
<organism evidence="1 2">
    <name type="scientific">Larimichthys crocea</name>
    <name type="common">Large yellow croaker</name>
    <name type="synonym">Pseudosciaena crocea</name>
    <dbReference type="NCBI Taxonomy" id="215358"/>
    <lineage>
        <taxon>Eukaryota</taxon>
        <taxon>Metazoa</taxon>
        <taxon>Chordata</taxon>
        <taxon>Craniata</taxon>
        <taxon>Vertebrata</taxon>
        <taxon>Euteleostomi</taxon>
        <taxon>Actinopterygii</taxon>
        <taxon>Neopterygii</taxon>
        <taxon>Teleostei</taxon>
        <taxon>Neoteleostei</taxon>
        <taxon>Acanthomorphata</taxon>
        <taxon>Eupercaria</taxon>
        <taxon>Sciaenidae</taxon>
        <taxon>Larimichthys</taxon>
    </lineage>
</organism>
<comment type="caution">
    <text evidence="1">The sequence shown here is derived from an EMBL/GenBank/DDBJ whole genome shotgun (WGS) entry which is preliminary data.</text>
</comment>
<dbReference type="Proteomes" id="UP000793456">
    <property type="component" value="Chromosome III"/>
</dbReference>
<gene>
    <name evidence="1" type="ORF">E3U43_015462</name>
</gene>
<dbReference type="EMBL" id="CM011676">
    <property type="protein sequence ID" value="TMS21489.1"/>
    <property type="molecule type" value="Genomic_DNA"/>
</dbReference>
<keyword evidence="2" id="KW-1185">Reference proteome</keyword>
<name>A0ACD3RQN6_LARCR</name>
<accession>A0ACD3RQN6</accession>
<evidence type="ECO:0000313" key="2">
    <source>
        <dbReference type="Proteomes" id="UP000793456"/>
    </source>
</evidence>
<reference evidence="1" key="1">
    <citation type="submission" date="2018-11" db="EMBL/GenBank/DDBJ databases">
        <title>The sequence and de novo assembly of Larimichthys crocea genome using PacBio and Hi-C technologies.</title>
        <authorList>
            <person name="Xu P."/>
            <person name="Chen B."/>
            <person name="Zhou Z."/>
            <person name="Ke Q."/>
            <person name="Wu Y."/>
            <person name="Bai H."/>
            <person name="Pu F."/>
        </authorList>
    </citation>
    <scope>NUCLEOTIDE SEQUENCE</scope>
    <source>
        <tissue evidence="1">Muscle</tissue>
    </source>
</reference>
<proteinExistence type="predicted"/>
<evidence type="ECO:0000313" key="1">
    <source>
        <dbReference type="EMBL" id="TMS21489.1"/>
    </source>
</evidence>
<sequence length="2429" mass="263877">MGDAQSAQREDKRDAAAEEESGKVDDAPAEENIEAKPLINNGQISEISGKADGSIAEVNGHCEDKIAAEANLSPDEDVSETEKPLQEEEEEETPLENVEINEKESPNEADDNEDAEIIEMDAKQNDINEGFKRFFSNIGLKLTVKRGSETAKNVQDETNKEEPNTAEDVEDAAKDTKSENAEENTDVNIAQETYDNDSTTCPTLTDATSEDIQNAEEEKTTESQEKAESDNAEEAATTPPPVEDAHHDATAEEEPHSTSPSSPEEEVVVSPIKRFFTTGIFSGLRKKKKAAEDETADKELVDMGKKEVIETTEQAAQDQQQNEEETSPEDKENELKEEIQSASGQITDEGKSSSTDPSTIIINEPGILSSQEKEKVQASPLKRLLSGSKKRSKKQRSRRSSDAKLSDSGEHVQDQMPSAESPENQKEEGPTQPSADAAGEEDSAWASFKKLMTPKKLLKRSSLSNEETQIAVPAEEPKANEGEQISDHSTEEGKKRKDSSVSWEAVLCGSGRRRSRKTSDSEDETPQADNEGGSKHAAESPLESSNENEIVASSPKQAGSPSEGDGGSTWKSLKKLVTPKRKAKDEDESKDNIQSDSEVTQDESSFSIKKLLPGRKKRKSVEKQDQVSSDEADKDVVSVEEDSETPAVVPLSEFDTADAEVHIQTQADIESHIPEEENHELQKDLLDQMAEPVPPCDSLQMESGEVQDNDALEEQASAAPATDEEPDDLTESISKHQQLSDIPEEGIISETMVTPASFNEEAARDDTIAEDLIEITSEAITAPEPASDITLPDETEMISAVSQLSSESSKTSGNTTPVPAEYDVMETDTLLNQVVETISITPESVPVFSDEQINERIAGTVSHQILETFVEEQPTILEAHRRSDATAIRTGLNAEELDTINALTATPQTESISEVNDSVSTEIVSEVPTEEFDTAEIAVDEVYEVTCSEEDIKELEGLSEAVTTDIPEVEETVPGTGSLVEAHQAETEPPKTDSQEADTAATLTGEDMSAAETVTSELKEEMVPLTEVNVEPEKEDELETEAAKTEEDQVPEESEAVEASTLDSEESSGQSPKEEVISEDTAPAETVTDEPKETAEHVQEPEVLEAVQAPTIDTEVDSVQSVEKEVMSEDVPEEETVTEEPKEETIPLNEVSLEPVDASKTEDDQVPEESEAVEASTLDSEESSVQSPKEEVISEDIPPAETVTEEPKETAEHVQEPEVIEAVQEPTIDSEVDSVQSVEKEVMSEDVPEEGTVTDEPKEETILEVSLEPVDASKTEDVQISEESEAVQASTLDSEESSVQPPKDDVQSEDIPQAETDKDEPKQTAEDVEEPEVTEAAQAPKVDSEEEKETVKLEDIAPAETATDEPTQTAEHVQEPEVIEAAEAPTVDSEEGKDTVKSEDIAPAETATDEPKQTAEDVQEPEVIEAAEAPTVDSEEGKETVKSEDTAPADEPKQTAEHLTEVSAETENNQLPVNSVKTEHDQESEVLEAFPAPTLHLEGGSVQSLEKETRPEDIPAVETITAEPQKEDEPVEAAETDIQESKVLPSDELNTETKTVEEVPMQVVTESTEGGSAQEDIPKPDNNNASALVTDETASEVVAQLVHEITEDQKTESTPQDVTVKQEDCIPEVAGELPALTAVHVCSVNEETSSVTDLGKAVLSGETSAPCLDNAAVTEEPELQLSSVEVNEEQEKEGVLPGTEINSATAEHAVVAQVVVCNIKDVPVAIPDVLIEKTSDVTEPLIDTMASQLAFEEEVEAAAPLVRNDVAQTAKEGSVVTMMHVPSVTFEDNHRIQVQEVDVDIKSTETIVESVLEVGVTESKEVIDVCHETVEKVDNLSATPETEKEVFHEENKVNVQEVIQHVKENLPETVSESVPEQEVIIQPDAVTEETETEDSTAPAVITDDSANERQVSEENLPETVSESVPENLEQEVIKESDAVTKETETEDSIGETLREKQDEAPAVITDDSANDRQVSEENLPETVSESVPENLEQEVIKESDTVTKATEMEDSIGETLREKQDEAAITDDSAKDRQVSEELTQATDIAEGLDVSIHDHKVDVEETKTEQEKPEGVTAEEVKPSETQIAQIVPSPIVTASNTGLVVPQNTGIISSIGNVESPSSLSLEFKLNIQFGQAKAPTSPPPPTTERAAPVKQTDVSEVGVQAVEEVEPVNPTEITNGLKKTELAEVSVQATETTESSVSMTQPVLLDVGVQAIEPVNTVEQIKSSETITSSVQATETREPAENLDLTERALILTEPLQLDVGSQAMETVEPVEQIKPTERVTSTVQATEATQVRPAEKRELLLSQPVLFEACDQETKAEQPVKQTEEESEQDVWMDAEEVIYTQEETEQSFVEAEEPQEPQTASEPEEQAGPEVETAPDSKTEAEESHQEMHKTGGTCEIESEAEDFAVAPEYQEVSSASVSKMEWD</sequence>